<dbReference type="Proteomes" id="UP001589734">
    <property type="component" value="Unassembled WGS sequence"/>
</dbReference>
<dbReference type="RefSeq" id="WP_379683212.1">
    <property type="nucleotide sequence ID" value="NZ_JBHLYW010000003.1"/>
</dbReference>
<sequence length="158" mass="18650">MRPLIDTNNLSHSQEFLIYYSRSNIVMRAALLIGTAIAVIYFYIENKPWIVLLLLGLFIFQIPYLIRFIKSIDDIQFRINAEGIQYQNNMLVSWDKIENERVETEYDKENEGTDYFIYFIKDTGQVMKFSLEDLSTSRGELQIVLTVNRNRFNKESIA</sequence>
<comment type="caution">
    <text evidence="2">The sequence shown here is derived from an EMBL/GenBank/DDBJ whole genome shotgun (WGS) entry which is preliminary data.</text>
</comment>
<evidence type="ECO:0008006" key="4">
    <source>
        <dbReference type="Google" id="ProtNLM"/>
    </source>
</evidence>
<protein>
    <recommendedName>
        <fullName evidence="4">YcxB-like protein domain-containing protein</fullName>
    </recommendedName>
</protein>
<feature type="transmembrane region" description="Helical" evidence="1">
    <location>
        <begin position="25"/>
        <end position="44"/>
    </location>
</feature>
<dbReference type="EMBL" id="JBHLYW010000003">
    <property type="protein sequence ID" value="MFC0076071.1"/>
    <property type="molecule type" value="Genomic_DNA"/>
</dbReference>
<evidence type="ECO:0000313" key="2">
    <source>
        <dbReference type="EMBL" id="MFC0076071.1"/>
    </source>
</evidence>
<gene>
    <name evidence="2" type="ORF">ACFFLS_03400</name>
</gene>
<accession>A0ABV6BKV2</accession>
<name>A0ABV6BKV2_9FLAO</name>
<evidence type="ECO:0000256" key="1">
    <source>
        <dbReference type="SAM" id="Phobius"/>
    </source>
</evidence>
<evidence type="ECO:0000313" key="3">
    <source>
        <dbReference type="Proteomes" id="UP001589734"/>
    </source>
</evidence>
<keyword evidence="3" id="KW-1185">Reference proteome</keyword>
<feature type="transmembrane region" description="Helical" evidence="1">
    <location>
        <begin position="50"/>
        <end position="69"/>
    </location>
</feature>
<keyword evidence="1" id="KW-1133">Transmembrane helix</keyword>
<keyword evidence="1" id="KW-0812">Transmembrane</keyword>
<reference evidence="2 3" key="1">
    <citation type="submission" date="2024-09" db="EMBL/GenBank/DDBJ databases">
        <authorList>
            <person name="Sun Q."/>
            <person name="Mori K."/>
        </authorList>
    </citation>
    <scope>NUCLEOTIDE SEQUENCE [LARGE SCALE GENOMIC DNA]</scope>
    <source>
        <strain evidence="2 3">CGMCC 1.12926</strain>
    </source>
</reference>
<proteinExistence type="predicted"/>
<keyword evidence="1" id="KW-0472">Membrane</keyword>
<organism evidence="2 3">
    <name type="scientific">Flavobacterium procerum</name>
    <dbReference type="NCBI Taxonomy" id="1455569"/>
    <lineage>
        <taxon>Bacteria</taxon>
        <taxon>Pseudomonadati</taxon>
        <taxon>Bacteroidota</taxon>
        <taxon>Flavobacteriia</taxon>
        <taxon>Flavobacteriales</taxon>
        <taxon>Flavobacteriaceae</taxon>
        <taxon>Flavobacterium</taxon>
    </lineage>
</organism>